<dbReference type="InterPro" id="IPR038056">
    <property type="entry name" value="YjbR-like_sf"/>
</dbReference>
<dbReference type="OrthoDB" id="9789813at2"/>
<name>A0A081L7F0_9BACI</name>
<accession>A0A081L7F0</accession>
<dbReference type="Gene3D" id="3.90.1150.30">
    <property type="match status" value="1"/>
</dbReference>
<dbReference type="SUPFAM" id="SSF142906">
    <property type="entry name" value="YjbR-like"/>
    <property type="match status" value="1"/>
</dbReference>
<gene>
    <name evidence="1" type="ORF">BA70_11705</name>
</gene>
<organism evidence="1 2">
    <name type="scientific">Bacillus zhangzhouensis</name>
    <dbReference type="NCBI Taxonomy" id="1178540"/>
    <lineage>
        <taxon>Bacteria</taxon>
        <taxon>Bacillati</taxon>
        <taxon>Bacillota</taxon>
        <taxon>Bacilli</taxon>
        <taxon>Bacillales</taxon>
        <taxon>Bacillaceae</taxon>
        <taxon>Bacillus</taxon>
    </lineage>
</organism>
<reference evidence="1 2" key="1">
    <citation type="submission" date="2012-09" db="EMBL/GenBank/DDBJ databases">
        <title>Genome Sequence of Bacillus sp. DW5-4.</title>
        <authorList>
            <person name="Lai Q."/>
            <person name="Liu Y."/>
            <person name="Shao Z."/>
        </authorList>
    </citation>
    <scope>NUCLEOTIDE SEQUENCE [LARGE SCALE GENOMIC DNA]</scope>
    <source>
        <strain evidence="1 2">DW5-4</strain>
    </source>
</reference>
<dbReference type="RefSeq" id="WP_034324593.1">
    <property type="nucleotide sequence ID" value="NZ_JBCMYH010000019.1"/>
</dbReference>
<comment type="caution">
    <text evidence="1">The sequence shown here is derived from an EMBL/GenBank/DDBJ whole genome shotgun (WGS) entry which is preliminary data.</text>
</comment>
<dbReference type="Pfam" id="PF04237">
    <property type="entry name" value="YjbR"/>
    <property type="match status" value="1"/>
</dbReference>
<dbReference type="EMBL" id="JOTP01000030">
    <property type="protein sequence ID" value="KEP25176.1"/>
    <property type="molecule type" value="Genomic_DNA"/>
</dbReference>
<dbReference type="eggNOG" id="COG2315">
    <property type="taxonomic scope" value="Bacteria"/>
</dbReference>
<dbReference type="AlphaFoldDB" id="A0A081L7F0"/>
<sequence>MEKEKLQAFCLSLNGATHDYQPEWQADRYHIGGKMFAMMGGDVNRKPVITLKCDPHRAEELREMHEGIIPGYYMNKTHWNSIYLDADIPSSFVEELIEHSYQLVFHKLTKKSQHDILQNDAKGND</sequence>
<dbReference type="PANTHER" id="PTHR35145:SF1">
    <property type="entry name" value="CYTOPLASMIC PROTEIN"/>
    <property type="match status" value="1"/>
</dbReference>
<dbReference type="InterPro" id="IPR007351">
    <property type="entry name" value="YjbR"/>
</dbReference>
<proteinExistence type="predicted"/>
<keyword evidence="2" id="KW-1185">Reference proteome</keyword>
<evidence type="ECO:0000313" key="1">
    <source>
        <dbReference type="EMBL" id="KEP25176.1"/>
    </source>
</evidence>
<protein>
    <submittedName>
        <fullName evidence="1">MmcQ</fullName>
    </submittedName>
</protein>
<dbReference type="InterPro" id="IPR058532">
    <property type="entry name" value="YjbR/MT2646/Rv2570-like"/>
</dbReference>
<dbReference type="Proteomes" id="UP000028091">
    <property type="component" value="Unassembled WGS sequence"/>
</dbReference>
<evidence type="ECO:0000313" key="2">
    <source>
        <dbReference type="Proteomes" id="UP000028091"/>
    </source>
</evidence>
<dbReference type="PANTHER" id="PTHR35145">
    <property type="entry name" value="CYTOPLASMIC PROTEIN-RELATED"/>
    <property type="match status" value="1"/>
</dbReference>